<gene>
    <name evidence="1" type="ORF">KIW84_050622</name>
</gene>
<dbReference type="Gramene" id="Psat05G0062200-T1">
    <property type="protein sequence ID" value="KAI5403099.1"/>
    <property type="gene ID" value="KIW84_050622"/>
</dbReference>
<organism evidence="1 2">
    <name type="scientific">Pisum sativum</name>
    <name type="common">Garden pea</name>
    <name type="synonym">Lathyrus oleraceus</name>
    <dbReference type="NCBI Taxonomy" id="3888"/>
    <lineage>
        <taxon>Eukaryota</taxon>
        <taxon>Viridiplantae</taxon>
        <taxon>Streptophyta</taxon>
        <taxon>Embryophyta</taxon>
        <taxon>Tracheophyta</taxon>
        <taxon>Spermatophyta</taxon>
        <taxon>Magnoliopsida</taxon>
        <taxon>eudicotyledons</taxon>
        <taxon>Gunneridae</taxon>
        <taxon>Pentapetalae</taxon>
        <taxon>rosids</taxon>
        <taxon>fabids</taxon>
        <taxon>Fabales</taxon>
        <taxon>Fabaceae</taxon>
        <taxon>Papilionoideae</taxon>
        <taxon>50 kb inversion clade</taxon>
        <taxon>NPAAA clade</taxon>
        <taxon>Hologalegina</taxon>
        <taxon>IRL clade</taxon>
        <taxon>Fabeae</taxon>
        <taxon>Lathyrus</taxon>
    </lineage>
</organism>
<dbReference type="EMBL" id="JAMSHJ010000005">
    <property type="protein sequence ID" value="KAI5403099.1"/>
    <property type="molecule type" value="Genomic_DNA"/>
</dbReference>
<protein>
    <submittedName>
        <fullName evidence="1">Uncharacterized protein</fullName>
    </submittedName>
</protein>
<comment type="caution">
    <text evidence="1">The sequence shown here is derived from an EMBL/GenBank/DDBJ whole genome shotgun (WGS) entry which is preliminary data.</text>
</comment>
<evidence type="ECO:0000313" key="2">
    <source>
        <dbReference type="Proteomes" id="UP001058974"/>
    </source>
</evidence>
<evidence type="ECO:0000313" key="1">
    <source>
        <dbReference type="EMBL" id="KAI5403099.1"/>
    </source>
</evidence>
<dbReference type="AlphaFoldDB" id="A0A9D4WK73"/>
<name>A0A9D4WK73_PEA</name>
<accession>A0A9D4WK73</accession>
<keyword evidence="2" id="KW-1185">Reference proteome</keyword>
<proteinExistence type="predicted"/>
<sequence length="122" mass="13886">MLTPNVTSMLVSLADDGPRHASNQIFKEGGDILTIEAQGHSWDKISDLIKSRDTMAWGELLEIPKKKDLFRLGYKPIDKEVQETNQKKICTLQETFHNGGYRNEDHVVAVEEENEEMLNLVC</sequence>
<dbReference type="Proteomes" id="UP001058974">
    <property type="component" value="Chromosome 5"/>
</dbReference>
<reference evidence="1 2" key="1">
    <citation type="journal article" date="2022" name="Nat. Genet.">
        <title>Improved pea reference genome and pan-genome highlight genomic features and evolutionary characteristics.</title>
        <authorList>
            <person name="Yang T."/>
            <person name="Liu R."/>
            <person name="Luo Y."/>
            <person name="Hu S."/>
            <person name="Wang D."/>
            <person name="Wang C."/>
            <person name="Pandey M.K."/>
            <person name="Ge S."/>
            <person name="Xu Q."/>
            <person name="Li N."/>
            <person name="Li G."/>
            <person name="Huang Y."/>
            <person name="Saxena R.K."/>
            <person name="Ji Y."/>
            <person name="Li M."/>
            <person name="Yan X."/>
            <person name="He Y."/>
            <person name="Liu Y."/>
            <person name="Wang X."/>
            <person name="Xiang C."/>
            <person name="Varshney R.K."/>
            <person name="Ding H."/>
            <person name="Gao S."/>
            <person name="Zong X."/>
        </authorList>
    </citation>
    <scope>NUCLEOTIDE SEQUENCE [LARGE SCALE GENOMIC DNA]</scope>
    <source>
        <strain evidence="1 2">cv. Zhongwan 6</strain>
    </source>
</reference>